<accession>A0A5J9SXV8</accession>
<dbReference type="PANTHER" id="PTHR34223">
    <property type="entry name" value="OS11G0201299 PROTEIN"/>
    <property type="match status" value="1"/>
</dbReference>
<dbReference type="InterPro" id="IPR036047">
    <property type="entry name" value="F-box-like_dom_sf"/>
</dbReference>
<feature type="non-terminal residue" evidence="3">
    <location>
        <position position="1"/>
    </location>
</feature>
<proteinExistence type="predicted"/>
<protein>
    <recommendedName>
        <fullName evidence="2">F-box domain-containing protein</fullName>
    </recommendedName>
</protein>
<dbReference type="OrthoDB" id="690775at2759"/>
<gene>
    <name evidence="3" type="ORF">EJB05_50570</name>
</gene>
<dbReference type="PROSITE" id="PS50181">
    <property type="entry name" value="FBOX"/>
    <property type="match status" value="1"/>
</dbReference>
<feature type="non-terminal residue" evidence="3">
    <location>
        <position position="478"/>
    </location>
</feature>
<sequence>YNGGRIVGHRPPQTAGGPTIKIPSSPRVRVSPIHAPGVCLVLFVVAVDVQAAAACGHCWSISPPVSRAWTLARHLFDGMPPKKRGKKDKGAAAAETLQEVSHDHIGALPDDALHHILSFLPAQDVVRTCVLAQRWRHLWKSTRALRIISPGSIAEIKMFVDHLLLLRAGSPIDKFELHTCKGLSKDDIHVILWVRSVVACKAQAIELDIFQSFHNWLELDDLHLVFASQHLTRLEFAYVAFNDSILNFSRCTALQDLHIRMCYFQAKRISSHSLKRLSFTECRSSDRIRTRIHTPNLISLCLDKAFPRAPVLETMPSLSEAVVAIHDGCADLCNVLCENFSCAACYGLEEKDTSCVLLQGLSSAENLTLTAQSQMFIFRRDLKWFPTFRNLKKLLLNEHWSVPDLSALSCILEHSPVLEKLTLQLFSKGPKHNVHIKGSPDPKETPAARLQHLKIVEVKCKLVDENVLNVLKFLDKWN</sequence>
<dbReference type="SUPFAM" id="SSF52047">
    <property type="entry name" value="RNI-like"/>
    <property type="match status" value="1"/>
</dbReference>
<evidence type="ECO:0000313" key="3">
    <source>
        <dbReference type="EMBL" id="TVU03878.1"/>
    </source>
</evidence>
<reference evidence="3 4" key="1">
    <citation type="journal article" date="2019" name="Sci. Rep.">
        <title>A high-quality genome of Eragrostis curvula grass provides insights into Poaceae evolution and supports new strategies to enhance forage quality.</title>
        <authorList>
            <person name="Carballo J."/>
            <person name="Santos B.A.C.M."/>
            <person name="Zappacosta D."/>
            <person name="Garbus I."/>
            <person name="Selva J.P."/>
            <person name="Gallo C.A."/>
            <person name="Diaz A."/>
            <person name="Albertini E."/>
            <person name="Caccamo M."/>
            <person name="Echenique V."/>
        </authorList>
    </citation>
    <scope>NUCLEOTIDE SEQUENCE [LARGE SCALE GENOMIC DNA]</scope>
    <source>
        <strain evidence="4">cv. Victoria</strain>
        <tissue evidence="3">Leaf</tissue>
    </source>
</reference>
<dbReference type="Proteomes" id="UP000324897">
    <property type="component" value="Unassembled WGS sequence"/>
</dbReference>
<dbReference type="SMART" id="SM00256">
    <property type="entry name" value="FBOX"/>
    <property type="match status" value="1"/>
</dbReference>
<name>A0A5J9SXV8_9POAL</name>
<evidence type="ECO:0000256" key="1">
    <source>
        <dbReference type="SAM" id="MobiDB-lite"/>
    </source>
</evidence>
<dbReference type="AlphaFoldDB" id="A0A5J9SXV8"/>
<evidence type="ECO:0000259" key="2">
    <source>
        <dbReference type="PROSITE" id="PS50181"/>
    </source>
</evidence>
<organism evidence="3 4">
    <name type="scientific">Eragrostis curvula</name>
    <name type="common">weeping love grass</name>
    <dbReference type="NCBI Taxonomy" id="38414"/>
    <lineage>
        <taxon>Eukaryota</taxon>
        <taxon>Viridiplantae</taxon>
        <taxon>Streptophyta</taxon>
        <taxon>Embryophyta</taxon>
        <taxon>Tracheophyta</taxon>
        <taxon>Spermatophyta</taxon>
        <taxon>Magnoliopsida</taxon>
        <taxon>Liliopsida</taxon>
        <taxon>Poales</taxon>
        <taxon>Poaceae</taxon>
        <taxon>PACMAD clade</taxon>
        <taxon>Chloridoideae</taxon>
        <taxon>Eragrostideae</taxon>
        <taxon>Eragrostidinae</taxon>
        <taxon>Eragrostis</taxon>
    </lineage>
</organism>
<dbReference type="Gene3D" id="1.20.1280.50">
    <property type="match status" value="1"/>
</dbReference>
<dbReference type="EMBL" id="RWGY01000135">
    <property type="protein sequence ID" value="TVU03878.1"/>
    <property type="molecule type" value="Genomic_DNA"/>
</dbReference>
<evidence type="ECO:0000313" key="4">
    <source>
        <dbReference type="Proteomes" id="UP000324897"/>
    </source>
</evidence>
<comment type="caution">
    <text evidence="3">The sequence shown here is derived from an EMBL/GenBank/DDBJ whole genome shotgun (WGS) entry which is preliminary data.</text>
</comment>
<dbReference type="InterPro" id="IPR053781">
    <property type="entry name" value="F-box_AtFBL13-like"/>
</dbReference>
<keyword evidence="4" id="KW-1185">Reference proteome</keyword>
<dbReference type="Pfam" id="PF00646">
    <property type="entry name" value="F-box"/>
    <property type="match status" value="1"/>
</dbReference>
<feature type="region of interest" description="Disordered" evidence="1">
    <location>
        <begin position="1"/>
        <end position="23"/>
    </location>
</feature>
<dbReference type="Gramene" id="TVU03878">
    <property type="protein sequence ID" value="TVU03878"/>
    <property type="gene ID" value="EJB05_50570"/>
</dbReference>
<feature type="domain" description="F-box" evidence="2">
    <location>
        <begin position="102"/>
        <end position="148"/>
    </location>
</feature>
<dbReference type="PANTHER" id="PTHR34223:SF109">
    <property type="entry name" value="F-BOX DOMAIN-CONTAINING PROTEIN"/>
    <property type="match status" value="1"/>
</dbReference>
<dbReference type="InterPro" id="IPR001810">
    <property type="entry name" value="F-box_dom"/>
</dbReference>
<dbReference type="SUPFAM" id="SSF81383">
    <property type="entry name" value="F-box domain"/>
    <property type="match status" value="1"/>
</dbReference>
<dbReference type="CDD" id="cd22160">
    <property type="entry name" value="F-box_AtFBL13-like"/>
    <property type="match status" value="1"/>
</dbReference>
<dbReference type="InterPro" id="IPR053197">
    <property type="entry name" value="F-box_SCFL_complex_component"/>
</dbReference>